<dbReference type="Proteomes" id="UP000654123">
    <property type="component" value="Unassembled WGS sequence"/>
</dbReference>
<keyword evidence="2" id="KW-1185">Reference proteome</keyword>
<sequence length="83" mass="8553">MAAGAVRAVVGAVAAGAAVASRPARARAVTAAVRLGMRDTEGVIVGAPDSVRGWGRNVRDAPRWLCRGALELWCVTGLLIVRC</sequence>
<organism evidence="1 2">
    <name type="scientific">Streptomyces roseolilacinus</name>
    <dbReference type="NCBI Taxonomy" id="66904"/>
    <lineage>
        <taxon>Bacteria</taxon>
        <taxon>Bacillati</taxon>
        <taxon>Actinomycetota</taxon>
        <taxon>Actinomycetes</taxon>
        <taxon>Kitasatosporales</taxon>
        <taxon>Streptomycetaceae</taxon>
        <taxon>Streptomyces</taxon>
    </lineage>
</organism>
<reference evidence="1" key="2">
    <citation type="submission" date="2020-09" db="EMBL/GenBank/DDBJ databases">
        <authorList>
            <person name="Sun Q."/>
            <person name="Ohkuma M."/>
        </authorList>
    </citation>
    <scope>NUCLEOTIDE SEQUENCE</scope>
    <source>
        <strain evidence="1">JCM 4335</strain>
    </source>
</reference>
<protein>
    <submittedName>
        <fullName evidence="1">Uncharacterized protein</fullName>
    </submittedName>
</protein>
<name>A0A918AVX6_9ACTN</name>
<evidence type="ECO:0000313" key="1">
    <source>
        <dbReference type="EMBL" id="GGP92052.1"/>
    </source>
</evidence>
<gene>
    <name evidence="1" type="ORF">GCM10010249_07660</name>
</gene>
<evidence type="ECO:0000313" key="2">
    <source>
        <dbReference type="Proteomes" id="UP000654123"/>
    </source>
</evidence>
<reference evidence="1" key="1">
    <citation type="journal article" date="2014" name="Int. J. Syst. Evol. Microbiol.">
        <title>Complete genome sequence of Corynebacterium casei LMG S-19264T (=DSM 44701T), isolated from a smear-ripened cheese.</title>
        <authorList>
            <consortium name="US DOE Joint Genome Institute (JGI-PGF)"/>
            <person name="Walter F."/>
            <person name="Albersmeier A."/>
            <person name="Kalinowski J."/>
            <person name="Ruckert C."/>
        </authorList>
    </citation>
    <scope>NUCLEOTIDE SEQUENCE</scope>
    <source>
        <strain evidence="1">JCM 4335</strain>
    </source>
</reference>
<comment type="caution">
    <text evidence="1">The sequence shown here is derived from an EMBL/GenBank/DDBJ whole genome shotgun (WGS) entry which is preliminary data.</text>
</comment>
<proteinExistence type="predicted"/>
<dbReference type="EMBL" id="BMSV01000001">
    <property type="protein sequence ID" value="GGP92052.1"/>
    <property type="molecule type" value="Genomic_DNA"/>
</dbReference>
<accession>A0A918AVX6</accession>
<dbReference type="AlphaFoldDB" id="A0A918AVX6"/>